<evidence type="ECO:0000313" key="3">
    <source>
        <dbReference type="EMBL" id="WRL63219.1"/>
    </source>
</evidence>
<dbReference type="Proteomes" id="UP001324287">
    <property type="component" value="Chromosome"/>
</dbReference>
<protein>
    <submittedName>
        <fullName evidence="3">PAS domain-containing protein</fullName>
    </submittedName>
</protein>
<organism evidence="3 4">
    <name type="scientific">Blastococcus brunescens</name>
    <dbReference type="NCBI Taxonomy" id="1564165"/>
    <lineage>
        <taxon>Bacteria</taxon>
        <taxon>Bacillati</taxon>
        <taxon>Actinomycetota</taxon>
        <taxon>Actinomycetes</taxon>
        <taxon>Geodermatophilales</taxon>
        <taxon>Geodermatophilaceae</taxon>
        <taxon>Blastococcus</taxon>
    </lineage>
</organism>
<dbReference type="InterPro" id="IPR000014">
    <property type="entry name" value="PAS"/>
</dbReference>
<proteinExistence type="predicted"/>
<name>A0ABZ1AXC2_9ACTN</name>
<feature type="region of interest" description="Disordered" evidence="1">
    <location>
        <begin position="54"/>
        <end position="118"/>
    </location>
</feature>
<gene>
    <name evidence="3" type="ORF">U6N30_26110</name>
</gene>
<feature type="domain" description="PAS" evidence="2">
    <location>
        <begin position="11"/>
        <end position="52"/>
    </location>
</feature>
<dbReference type="RefSeq" id="WP_324274555.1">
    <property type="nucleotide sequence ID" value="NZ_CP141261.1"/>
</dbReference>
<reference evidence="3 4" key="1">
    <citation type="submission" date="2023-12" db="EMBL/GenBank/DDBJ databases">
        <title>Blastococcus brunescens sp. nov., an actonobacterium isolated from sandstone collected in sahara desert.</title>
        <authorList>
            <person name="Gtari M."/>
            <person name="Ghodhbane F."/>
        </authorList>
    </citation>
    <scope>NUCLEOTIDE SEQUENCE [LARGE SCALE GENOMIC DNA]</scope>
    <source>
        <strain evidence="3 4">BMG 8361</strain>
    </source>
</reference>
<dbReference type="PROSITE" id="PS50112">
    <property type="entry name" value="PAS"/>
    <property type="match status" value="1"/>
</dbReference>
<dbReference type="Gene3D" id="3.30.450.20">
    <property type="entry name" value="PAS domain"/>
    <property type="match status" value="1"/>
</dbReference>
<keyword evidence="4" id="KW-1185">Reference proteome</keyword>
<sequence>MRTPEEELARALARYEWVLANVADGIYGLDAQGRVEFVNPSAVRITGYPSVEQRGHDQHALLHHHRLDGSPTRARSAPSGRPCAAGAPWSPTTRCSGAGTAPRCRSSWSPSPPSRTAG</sequence>
<dbReference type="Pfam" id="PF13188">
    <property type="entry name" value="PAS_8"/>
    <property type="match status" value="1"/>
</dbReference>
<evidence type="ECO:0000256" key="1">
    <source>
        <dbReference type="SAM" id="MobiDB-lite"/>
    </source>
</evidence>
<dbReference type="InterPro" id="IPR035965">
    <property type="entry name" value="PAS-like_dom_sf"/>
</dbReference>
<evidence type="ECO:0000313" key="4">
    <source>
        <dbReference type="Proteomes" id="UP001324287"/>
    </source>
</evidence>
<dbReference type="EMBL" id="CP141261">
    <property type="protein sequence ID" value="WRL63219.1"/>
    <property type="molecule type" value="Genomic_DNA"/>
</dbReference>
<dbReference type="SMART" id="SM00091">
    <property type="entry name" value="PAS"/>
    <property type="match status" value="1"/>
</dbReference>
<dbReference type="SUPFAM" id="SSF55785">
    <property type="entry name" value="PYP-like sensor domain (PAS domain)"/>
    <property type="match status" value="1"/>
</dbReference>
<dbReference type="NCBIfam" id="TIGR00229">
    <property type="entry name" value="sensory_box"/>
    <property type="match status" value="1"/>
</dbReference>
<accession>A0ABZ1AXC2</accession>
<evidence type="ECO:0000259" key="2">
    <source>
        <dbReference type="PROSITE" id="PS50112"/>
    </source>
</evidence>
<dbReference type="CDD" id="cd00130">
    <property type="entry name" value="PAS"/>
    <property type="match status" value="1"/>
</dbReference>